<evidence type="ECO:0000313" key="3">
    <source>
        <dbReference type="Proteomes" id="UP000281498"/>
    </source>
</evidence>
<accession>A0A3A9KI03</accession>
<dbReference type="EMBL" id="PDOE01000001">
    <property type="protein sequence ID" value="RKL69193.1"/>
    <property type="molecule type" value="Genomic_DNA"/>
</dbReference>
<organism evidence="2 3">
    <name type="scientific">Salipaludibacillus neizhouensis</name>
    <dbReference type="NCBI Taxonomy" id="885475"/>
    <lineage>
        <taxon>Bacteria</taxon>
        <taxon>Bacillati</taxon>
        <taxon>Bacillota</taxon>
        <taxon>Bacilli</taxon>
        <taxon>Bacillales</taxon>
        <taxon>Bacillaceae</taxon>
    </lineage>
</organism>
<feature type="transmembrane region" description="Helical" evidence="1">
    <location>
        <begin position="171"/>
        <end position="192"/>
    </location>
</feature>
<dbReference type="OrthoDB" id="1786466at2"/>
<keyword evidence="1" id="KW-0472">Membrane</keyword>
<name>A0A3A9KI03_9BACI</name>
<proteinExistence type="predicted"/>
<keyword evidence="1" id="KW-1133">Transmembrane helix</keyword>
<keyword evidence="1" id="KW-0812">Transmembrane</keyword>
<feature type="transmembrane region" description="Helical" evidence="1">
    <location>
        <begin position="88"/>
        <end position="117"/>
    </location>
</feature>
<feature type="transmembrane region" description="Helical" evidence="1">
    <location>
        <begin position="235"/>
        <end position="260"/>
    </location>
</feature>
<sequence>MTAWLNLTKKELRLGLPAFIMPIVAFFIIVAISAYFGNRYGFLGETITAVAFAATAIQVFYLVYYFIHSLSTEKKKMHLWLHNPMPAYKLILAKLVAAITTMAVTFIITGTTFLLALNSTKIIPIEIPWTYVMELGFLGSIHLLLLAINLAVLFLFFWMIFLLFTRTLGNFASFALSFLLFMVLNGFLYGWVTSSALYDTLTMWGSINLGDILSSASVNFNLEMGADITGETSELIIYLGTYLFDAIQTVILFFASCWILDRKVEV</sequence>
<comment type="caution">
    <text evidence="2">The sequence shown here is derived from an EMBL/GenBank/DDBJ whole genome shotgun (WGS) entry which is preliminary data.</text>
</comment>
<evidence type="ECO:0000256" key="1">
    <source>
        <dbReference type="SAM" id="Phobius"/>
    </source>
</evidence>
<keyword evidence="3" id="KW-1185">Reference proteome</keyword>
<evidence type="ECO:0000313" key="2">
    <source>
        <dbReference type="EMBL" id="RKL69193.1"/>
    </source>
</evidence>
<feature type="transmembrane region" description="Helical" evidence="1">
    <location>
        <begin position="137"/>
        <end position="164"/>
    </location>
</feature>
<dbReference type="RefSeq" id="WP_110936168.1">
    <property type="nucleotide sequence ID" value="NZ_KZ614146.1"/>
</dbReference>
<dbReference type="Proteomes" id="UP000281498">
    <property type="component" value="Unassembled WGS sequence"/>
</dbReference>
<reference evidence="2 3" key="1">
    <citation type="submission" date="2017-10" db="EMBL/GenBank/DDBJ databases">
        <title>Bacillus sp. nov., a halophilic bacterium isolated from a Keqin Lake.</title>
        <authorList>
            <person name="Wang H."/>
        </authorList>
    </citation>
    <scope>NUCLEOTIDE SEQUENCE [LARGE SCALE GENOMIC DNA]</scope>
    <source>
        <strain evidence="2 3">KCTC 13187</strain>
    </source>
</reference>
<gene>
    <name evidence="2" type="ORF">CR203_03945</name>
</gene>
<protein>
    <submittedName>
        <fullName evidence="2">Uncharacterized protein</fullName>
    </submittedName>
</protein>
<feature type="transmembrane region" description="Helical" evidence="1">
    <location>
        <begin position="12"/>
        <end position="35"/>
    </location>
</feature>
<dbReference type="AlphaFoldDB" id="A0A3A9KI03"/>
<feature type="transmembrane region" description="Helical" evidence="1">
    <location>
        <begin position="47"/>
        <end position="67"/>
    </location>
</feature>